<dbReference type="InterPro" id="IPR004864">
    <property type="entry name" value="LEA_2"/>
</dbReference>
<proteinExistence type="predicted"/>
<gene>
    <name evidence="8" type="ORF">DKX38_010253</name>
</gene>
<name>A0A5N5MD96_9ROSI</name>
<protein>
    <recommendedName>
        <fullName evidence="7">Late embryogenesis abundant protein LEA-2 subgroup domain-containing protein</fullName>
    </recommendedName>
</protein>
<accession>A0A5N5MD96</accession>
<feature type="domain" description="Late embryogenesis abundant protein LEA-2 subgroup" evidence="7">
    <location>
        <begin position="385"/>
        <end position="487"/>
    </location>
</feature>
<evidence type="ECO:0000256" key="6">
    <source>
        <dbReference type="SAM" id="Phobius"/>
    </source>
</evidence>
<organism evidence="8 9">
    <name type="scientific">Salix brachista</name>
    <dbReference type="NCBI Taxonomy" id="2182728"/>
    <lineage>
        <taxon>Eukaryota</taxon>
        <taxon>Viridiplantae</taxon>
        <taxon>Streptophyta</taxon>
        <taxon>Embryophyta</taxon>
        <taxon>Tracheophyta</taxon>
        <taxon>Spermatophyta</taxon>
        <taxon>Magnoliopsida</taxon>
        <taxon>eudicotyledons</taxon>
        <taxon>Gunneridae</taxon>
        <taxon>Pentapetalae</taxon>
        <taxon>rosids</taxon>
        <taxon>fabids</taxon>
        <taxon>Malpighiales</taxon>
        <taxon>Salicaceae</taxon>
        <taxon>Saliceae</taxon>
        <taxon>Salix</taxon>
    </lineage>
</organism>
<evidence type="ECO:0000256" key="1">
    <source>
        <dbReference type="ARBA" id="ARBA00004167"/>
    </source>
</evidence>
<dbReference type="PANTHER" id="PTHR31415:SF51">
    <property type="entry name" value="LATE EMBRYOGENESIS ABUNDANT (LEA) HYDROXYPROLINE-RICH GLYCOPROTEIN FAMILY"/>
    <property type="match status" value="1"/>
</dbReference>
<dbReference type="PANTHER" id="PTHR31415">
    <property type="entry name" value="OS05G0367900 PROTEIN"/>
    <property type="match status" value="1"/>
</dbReference>
<dbReference type="GO" id="GO:0005886">
    <property type="term" value="C:plasma membrane"/>
    <property type="evidence" value="ECO:0007669"/>
    <property type="project" value="TreeGrafter"/>
</dbReference>
<sequence length="510" mass="57375">MTSKGDCGNHQHRRRMFIRRLFGAIVTFLLIVLIVILIVWAILRPSKPKFILQDATVYAFNVSSPNSLTSNFQVTIVSRDPDDRVGIYYDKLDIYATYRNQQITLRTSIPPSYQGHRDTDVWSPFIYGNAVPVSPYNSAALSQDQAAGVVMLIIKIDGRVRFKVGTFISAKYRLHAQCPAYIQFGSRTNGVIVGENAIKRMQNGPVPYWLRWKSSRENSSIERISSAGAFLAFQGKATQDLGPVNPNPNATLNNRGPDRFSPISKSLGISLTFVYSLFVFLTNQNNSLMGDQKQAPLKGASNGTSIPPPKHGRRSGRGSRCGCCCLLKFLLTVIFTVAMLIGLFILIVWLIFRPINRVKLHVTDVVLTQFNHTDNILRFNLAANISIRNPNKKIGIHYDRIEAKAFYVDQRFGYQALTPFYQGHKNTSVLNVVFKGQQPLTLQGEDLTQFNQEKTSGLYSIALELSMRIRFKLGKVKTVRFRPKIECDDLKIPLNKSPVAGSNNKCELKF</sequence>
<dbReference type="GO" id="GO:0009506">
    <property type="term" value="C:plasmodesma"/>
    <property type="evidence" value="ECO:0007669"/>
    <property type="project" value="TreeGrafter"/>
</dbReference>
<feature type="transmembrane region" description="Helical" evidence="6">
    <location>
        <begin position="21"/>
        <end position="43"/>
    </location>
</feature>
<evidence type="ECO:0000256" key="5">
    <source>
        <dbReference type="SAM" id="MobiDB-lite"/>
    </source>
</evidence>
<evidence type="ECO:0000256" key="4">
    <source>
        <dbReference type="ARBA" id="ARBA00023136"/>
    </source>
</evidence>
<dbReference type="InterPro" id="IPR044839">
    <property type="entry name" value="NDR1-like"/>
</dbReference>
<evidence type="ECO:0000256" key="3">
    <source>
        <dbReference type="ARBA" id="ARBA00022989"/>
    </source>
</evidence>
<keyword evidence="9" id="KW-1185">Reference proteome</keyword>
<evidence type="ECO:0000256" key="2">
    <source>
        <dbReference type="ARBA" id="ARBA00022692"/>
    </source>
</evidence>
<dbReference type="AlphaFoldDB" id="A0A5N5MD96"/>
<dbReference type="GO" id="GO:0098542">
    <property type="term" value="P:defense response to other organism"/>
    <property type="evidence" value="ECO:0007669"/>
    <property type="project" value="InterPro"/>
</dbReference>
<keyword evidence="2 6" id="KW-0812">Transmembrane</keyword>
<comment type="subcellular location">
    <subcellularLocation>
        <location evidence="1">Membrane</location>
        <topology evidence="1">Single-pass membrane protein</topology>
    </subcellularLocation>
</comment>
<dbReference type="EMBL" id="VDCV01000006">
    <property type="protein sequence ID" value="KAB5552942.1"/>
    <property type="molecule type" value="Genomic_DNA"/>
</dbReference>
<dbReference type="Pfam" id="PF03168">
    <property type="entry name" value="LEA_2"/>
    <property type="match status" value="2"/>
</dbReference>
<comment type="caution">
    <text evidence="8">The sequence shown here is derived from an EMBL/GenBank/DDBJ whole genome shotgun (WGS) entry which is preliminary data.</text>
</comment>
<keyword evidence="3 6" id="KW-1133">Transmembrane helix</keyword>
<feature type="domain" description="Late embryogenesis abundant protein LEA-2 subgroup" evidence="7">
    <location>
        <begin position="81"/>
        <end position="178"/>
    </location>
</feature>
<evidence type="ECO:0000259" key="7">
    <source>
        <dbReference type="Pfam" id="PF03168"/>
    </source>
</evidence>
<evidence type="ECO:0000313" key="9">
    <source>
        <dbReference type="Proteomes" id="UP000326939"/>
    </source>
</evidence>
<feature type="transmembrane region" description="Helical" evidence="6">
    <location>
        <begin position="329"/>
        <end position="352"/>
    </location>
</feature>
<reference evidence="9" key="1">
    <citation type="journal article" date="2019" name="Gigascience">
        <title>De novo genome assembly of the endangered Acer yangbiense, a plant species with extremely small populations endemic to Yunnan Province, China.</title>
        <authorList>
            <person name="Yang J."/>
            <person name="Wariss H.M."/>
            <person name="Tao L."/>
            <person name="Zhang R."/>
            <person name="Yun Q."/>
            <person name="Hollingsworth P."/>
            <person name="Dao Z."/>
            <person name="Luo G."/>
            <person name="Guo H."/>
            <person name="Ma Y."/>
            <person name="Sun W."/>
        </authorList>
    </citation>
    <scope>NUCLEOTIDE SEQUENCE [LARGE SCALE GENOMIC DNA]</scope>
    <source>
        <strain evidence="9">cv. br00</strain>
    </source>
</reference>
<dbReference type="Proteomes" id="UP000326939">
    <property type="component" value="Chromosome 6"/>
</dbReference>
<keyword evidence="4 6" id="KW-0472">Membrane</keyword>
<feature type="region of interest" description="Disordered" evidence="5">
    <location>
        <begin position="291"/>
        <end position="315"/>
    </location>
</feature>
<evidence type="ECO:0000313" key="8">
    <source>
        <dbReference type="EMBL" id="KAB5552942.1"/>
    </source>
</evidence>